<reference evidence="1 2" key="1">
    <citation type="submission" date="2020-08" db="EMBL/GenBank/DDBJ databases">
        <title>Hymenobacter sp.</title>
        <authorList>
            <person name="Kim M.K."/>
        </authorList>
    </citation>
    <scope>NUCLEOTIDE SEQUENCE [LARGE SCALE GENOMIC DNA]</scope>
    <source>
        <strain evidence="1 2">BT507</strain>
    </source>
</reference>
<name>A0ABR7MNX9_9BACT</name>
<proteinExistence type="predicted"/>
<dbReference type="EMBL" id="JACSCY010000018">
    <property type="protein sequence ID" value="MBC6612800.1"/>
    <property type="molecule type" value="Genomic_DNA"/>
</dbReference>
<gene>
    <name evidence="1" type="ORF">H8B15_17890</name>
</gene>
<protein>
    <submittedName>
        <fullName evidence="1">Uncharacterized protein</fullName>
    </submittedName>
</protein>
<sequence length="128" mass="14999">MLSIARANPEIIKNGKYLSSLGNDVDEQTKRQVEKEYFVNQAANPHITYYWHFKSRDQTRIYSVMSMTCSLDTISSNKKEVINACSFCLAGVLYLPVNMNSRWKTFFDMKPAERRENRMFKKDIIDNL</sequence>
<evidence type="ECO:0000313" key="1">
    <source>
        <dbReference type="EMBL" id="MBC6612800.1"/>
    </source>
</evidence>
<dbReference type="RefSeq" id="WP_187321023.1">
    <property type="nucleotide sequence ID" value="NZ_JACSCY010000018.1"/>
</dbReference>
<accession>A0ABR7MNX9</accession>
<keyword evidence="2" id="KW-1185">Reference proteome</keyword>
<comment type="caution">
    <text evidence="1">The sequence shown here is derived from an EMBL/GenBank/DDBJ whole genome shotgun (WGS) entry which is preliminary data.</text>
</comment>
<evidence type="ECO:0000313" key="2">
    <source>
        <dbReference type="Proteomes" id="UP000622017"/>
    </source>
</evidence>
<organism evidence="1 2">
    <name type="scientific">Hymenobacter citatus</name>
    <dbReference type="NCBI Taxonomy" id="2763506"/>
    <lineage>
        <taxon>Bacteria</taxon>
        <taxon>Pseudomonadati</taxon>
        <taxon>Bacteroidota</taxon>
        <taxon>Cytophagia</taxon>
        <taxon>Cytophagales</taxon>
        <taxon>Hymenobacteraceae</taxon>
        <taxon>Hymenobacter</taxon>
    </lineage>
</organism>
<dbReference type="Proteomes" id="UP000622017">
    <property type="component" value="Unassembled WGS sequence"/>
</dbReference>